<gene>
    <name evidence="1" type="ORF">R1flu_018983</name>
</gene>
<name>A0ABD1ZIV3_9MARC</name>
<dbReference type="Proteomes" id="UP001605036">
    <property type="component" value="Unassembled WGS sequence"/>
</dbReference>
<proteinExistence type="predicted"/>
<evidence type="ECO:0000313" key="1">
    <source>
        <dbReference type="EMBL" id="KAL2650855.1"/>
    </source>
</evidence>
<dbReference type="AlphaFoldDB" id="A0ABD1ZIV3"/>
<dbReference type="EMBL" id="JBHFFA010000001">
    <property type="protein sequence ID" value="KAL2650855.1"/>
    <property type="molecule type" value="Genomic_DNA"/>
</dbReference>
<protein>
    <submittedName>
        <fullName evidence="1">Uncharacterized protein</fullName>
    </submittedName>
</protein>
<sequence>MVNAHDPATGLDGQSVLQYRDLNTYLDALRPGVAEHSVLGCFTIPLLPTTVHSPPRQPKFLRFGLPCIPKHASSGPYLALVRLSMRRALRSYDGVAQSGAPDGIAKGLGVNSSRRRLVARIGVLDLSDR</sequence>
<accession>A0ABD1ZIV3</accession>
<evidence type="ECO:0000313" key="2">
    <source>
        <dbReference type="Proteomes" id="UP001605036"/>
    </source>
</evidence>
<reference evidence="1 2" key="1">
    <citation type="submission" date="2024-09" db="EMBL/GenBank/DDBJ databases">
        <title>Chromosome-scale assembly of Riccia fluitans.</title>
        <authorList>
            <person name="Paukszto L."/>
            <person name="Sawicki J."/>
            <person name="Karawczyk K."/>
            <person name="Piernik-Szablinska J."/>
            <person name="Szczecinska M."/>
            <person name="Mazdziarz M."/>
        </authorList>
    </citation>
    <scope>NUCLEOTIDE SEQUENCE [LARGE SCALE GENOMIC DNA]</scope>
    <source>
        <strain evidence="1">Rf_01</strain>
        <tissue evidence="1">Aerial parts of the thallus</tissue>
    </source>
</reference>
<keyword evidence="2" id="KW-1185">Reference proteome</keyword>
<organism evidence="1 2">
    <name type="scientific">Riccia fluitans</name>
    <dbReference type="NCBI Taxonomy" id="41844"/>
    <lineage>
        <taxon>Eukaryota</taxon>
        <taxon>Viridiplantae</taxon>
        <taxon>Streptophyta</taxon>
        <taxon>Embryophyta</taxon>
        <taxon>Marchantiophyta</taxon>
        <taxon>Marchantiopsida</taxon>
        <taxon>Marchantiidae</taxon>
        <taxon>Marchantiales</taxon>
        <taxon>Ricciaceae</taxon>
        <taxon>Riccia</taxon>
    </lineage>
</organism>
<comment type="caution">
    <text evidence="1">The sequence shown here is derived from an EMBL/GenBank/DDBJ whole genome shotgun (WGS) entry which is preliminary data.</text>
</comment>